<feature type="domain" description="N-acetyltransferase" evidence="1">
    <location>
        <begin position="3"/>
        <end position="212"/>
    </location>
</feature>
<dbReference type="PANTHER" id="PTHR42791">
    <property type="entry name" value="GNAT FAMILY ACETYLTRANSFERASE"/>
    <property type="match status" value="1"/>
</dbReference>
<dbReference type="OrthoDB" id="4738875at2759"/>
<dbReference type="InterPro" id="IPR000182">
    <property type="entry name" value="GNAT_dom"/>
</dbReference>
<dbReference type="InterPro" id="IPR016181">
    <property type="entry name" value="Acyl_CoA_acyltransferase"/>
</dbReference>
<dbReference type="Proteomes" id="UP000244855">
    <property type="component" value="Unassembled WGS sequence"/>
</dbReference>
<dbReference type="GO" id="GO:0016747">
    <property type="term" value="F:acyltransferase activity, transferring groups other than amino-acyl groups"/>
    <property type="evidence" value="ECO:0007669"/>
    <property type="project" value="InterPro"/>
</dbReference>
<reference evidence="2 3" key="1">
    <citation type="journal article" date="2018" name="Sci. Rep.">
        <title>Comparative genomics provides insights into the lifestyle and reveals functional heterogeneity of dark septate endophytic fungi.</title>
        <authorList>
            <person name="Knapp D.G."/>
            <person name="Nemeth J.B."/>
            <person name="Barry K."/>
            <person name="Hainaut M."/>
            <person name="Henrissat B."/>
            <person name="Johnson J."/>
            <person name="Kuo A."/>
            <person name="Lim J.H.P."/>
            <person name="Lipzen A."/>
            <person name="Nolan M."/>
            <person name="Ohm R.A."/>
            <person name="Tamas L."/>
            <person name="Grigoriev I.V."/>
            <person name="Spatafora J.W."/>
            <person name="Nagy L.G."/>
            <person name="Kovacs G.M."/>
        </authorList>
    </citation>
    <scope>NUCLEOTIDE SEQUENCE [LARGE SCALE GENOMIC DNA]</scope>
    <source>
        <strain evidence="2 3">DSE2036</strain>
    </source>
</reference>
<accession>A0A2V1DIY0</accession>
<dbReference type="PROSITE" id="PS51186">
    <property type="entry name" value="GNAT"/>
    <property type="match status" value="1"/>
</dbReference>
<dbReference type="InterPro" id="IPR052523">
    <property type="entry name" value="Trichothecene_AcTrans"/>
</dbReference>
<dbReference type="STRING" id="97972.A0A2V1DIY0"/>
<dbReference type="SUPFAM" id="SSF55729">
    <property type="entry name" value="Acyl-CoA N-acyltransferases (Nat)"/>
    <property type="match status" value="1"/>
</dbReference>
<proteinExistence type="predicted"/>
<gene>
    <name evidence="2" type="ORF">DM02DRAFT_657602</name>
</gene>
<dbReference type="Gene3D" id="3.40.630.30">
    <property type="match status" value="1"/>
</dbReference>
<dbReference type="AlphaFoldDB" id="A0A2V1DIY0"/>
<dbReference type="PANTHER" id="PTHR42791:SF14">
    <property type="entry name" value="N-ACETYLTRANSFERASE DOMAIN-CONTAINING PROTEIN"/>
    <property type="match status" value="1"/>
</dbReference>
<sequence>MSFTIQECTDEDMPRAFELLSEAFGHEHPFVEYVFPAHDRPQGRRDGAERFLQWRKGDPLATNIKAVHNETGEMVGHAKWIIPKGVVPPEFELGGDYWETEDQKEYAAWIYSQYLVPRRQAFKDYGGNVVALDLMTIDPKYQRQGAGRALLKWGTDIADELGVDAIVEATDYGKGLYASEGFQVQYKWTTPTPGKWAGREAQSFWWMIRPKGGKGDES</sequence>
<organism evidence="2 3">
    <name type="scientific">Periconia macrospinosa</name>
    <dbReference type="NCBI Taxonomy" id="97972"/>
    <lineage>
        <taxon>Eukaryota</taxon>
        <taxon>Fungi</taxon>
        <taxon>Dikarya</taxon>
        <taxon>Ascomycota</taxon>
        <taxon>Pezizomycotina</taxon>
        <taxon>Dothideomycetes</taxon>
        <taxon>Pleosporomycetidae</taxon>
        <taxon>Pleosporales</taxon>
        <taxon>Massarineae</taxon>
        <taxon>Periconiaceae</taxon>
        <taxon>Periconia</taxon>
    </lineage>
</organism>
<dbReference type="CDD" id="cd04301">
    <property type="entry name" value="NAT_SF"/>
    <property type="match status" value="1"/>
</dbReference>
<evidence type="ECO:0000313" key="2">
    <source>
        <dbReference type="EMBL" id="PVH98122.1"/>
    </source>
</evidence>
<evidence type="ECO:0000313" key="3">
    <source>
        <dbReference type="Proteomes" id="UP000244855"/>
    </source>
</evidence>
<evidence type="ECO:0000259" key="1">
    <source>
        <dbReference type="PROSITE" id="PS51186"/>
    </source>
</evidence>
<protein>
    <recommendedName>
        <fullName evidence="1">N-acetyltransferase domain-containing protein</fullName>
    </recommendedName>
</protein>
<dbReference type="EMBL" id="KZ805420">
    <property type="protein sequence ID" value="PVH98122.1"/>
    <property type="molecule type" value="Genomic_DNA"/>
</dbReference>
<keyword evidence="3" id="KW-1185">Reference proteome</keyword>
<name>A0A2V1DIY0_9PLEO</name>
<dbReference type="Pfam" id="PF00583">
    <property type="entry name" value="Acetyltransf_1"/>
    <property type="match status" value="1"/>
</dbReference>